<dbReference type="PROSITE" id="PS50157">
    <property type="entry name" value="ZINC_FINGER_C2H2_2"/>
    <property type="match status" value="1"/>
</dbReference>
<keyword evidence="3" id="KW-1185">Reference proteome</keyword>
<accession>A0ABD5WS80</accession>
<protein>
    <submittedName>
        <fullName evidence="2">C2H2-type zinc finger protein</fullName>
    </submittedName>
</protein>
<organism evidence="2 3">
    <name type="scientific">Halobaculum marinum</name>
    <dbReference type="NCBI Taxonomy" id="3031996"/>
    <lineage>
        <taxon>Archaea</taxon>
        <taxon>Methanobacteriati</taxon>
        <taxon>Methanobacteriota</taxon>
        <taxon>Stenosarchaea group</taxon>
        <taxon>Halobacteria</taxon>
        <taxon>Halobacteriales</taxon>
        <taxon>Haloferacaceae</taxon>
        <taxon>Halobaculum</taxon>
    </lineage>
</organism>
<evidence type="ECO:0000313" key="2">
    <source>
        <dbReference type="EMBL" id="MFC7095763.1"/>
    </source>
</evidence>
<reference evidence="2 3" key="1">
    <citation type="journal article" date="2019" name="Int. J. Syst. Evol. Microbiol.">
        <title>The Global Catalogue of Microorganisms (GCM) 10K type strain sequencing project: providing services to taxonomists for standard genome sequencing and annotation.</title>
        <authorList>
            <consortium name="The Broad Institute Genomics Platform"/>
            <consortium name="The Broad Institute Genome Sequencing Center for Infectious Disease"/>
            <person name="Wu L."/>
            <person name="Ma J."/>
        </authorList>
    </citation>
    <scope>NUCLEOTIDE SEQUENCE [LARGE SCALE GENOMIC DNA]</scope>
    <source>
        <strain evidence="2 3">DT55</strain>
    </source>
</reference>
<dbReference type="PROSITE" id="PS00028">
    <property type="entry name" value="ZINC_FINGER_C2H2_1"/>
    <property type="match status" value="1"/>
</dbReference>
<dbReference type="Gene3D" id="3.30.160.60">
    <property type="entry name" value="Classic Zinc Finger"/>
    <property type="match status" value="1"/>
</dbReference>
<dbReference type="GeneID" id="79271975"/>
<dbReference type="InterPro" id="IPR013087">
    <property type="entry name" value="Znf_C2H2_type"/>
</dbReference>
<gene>
    <name evidence="2" type="ORF">ACFQKD_00465</name>
</gene>
<feature type="domain" description="C2H2-type" evidence="1">
    <location>
        <begin position="13"/>
        <end position="41"/>
    </location>
</feature>
<name>A0ABD5WS80_9EURY</name>
<dbReference type="RefSeq" id="WP_276239742.1">
    <property type="nucleotide sequence ID" value="NZ_CP119991.1"/>
</dbReference>
<evidence type="ECO:0000313" key="3">
    <source>
        <dbReference type="Proteomes" id="UP001596388"/>
    </source>
</evidence>
<evidence type="ECO:0000259" key="1">
    <source>
        <dbReference type="PROSITE" id="PS50157"/>
    </source>
</evidence>
<dbReference type="AlphaFoldDB" id="A0ABD5WS80"/>
<proteinExistence type="predicted"/>
<dbReference type="SUPFAM" id="SSF57667">
    <property type="entry name" value="beta-beta-alpha zinc fingers"/>
    <property type="match status" value="1"/>
</dbReference>
<dbReference type="EMBL" id="JBHTAG010000001">
    <property type="protein sequence ID" value="MFC7095763.1"/>
    <property type="molecule type" value="Genomic_DNA"/>
</dbReference>
<sequence>MAHRDADVDDRPFECDLCEDEFETREELQDHVWEVHEMDGDITT</sequence>
<dbReference type="Proteomes" id="UP001596388">
    <property type="component" value="Unassembled WGS sequence"/>
</dbReference>
<dbReference type="InterPro" id="IPR036236">
    <property type="entry name" value="Znf_C2H2_sf"/>
</dbReference>
<comment type="caution">
    <text evidence="2">The sequence shown here is derived from an EMBL/GenBank/DDBJ whole genome shotgun (WGS) entry which is preliminary data.</text>
</comment>